<dbReference type="Proteomes" id="UP001152622">
    <property type="component" value="Chromosome 21"/>
</dbReference>
<organism evidence="1 2">
    <name type="scientific">Synaphobranchus kaupii</name>
    <name type="common">Kaup's arrowtooth eel</name>
    <dbReference type="NCBI Taxonomy" id="118154"/>
    <lineage>
        <taxon>Eukaryota</taxon>
        <taxon>Metazoa</taxon>
        <taxon>Chordata</taxon>
        <taxon>Craniata</taxon>
        <taxon>Vertebrata</taxon>
        <taxon>Euteleostomi</taxon>
        <taxon>Actinopterygii</taxon>
        <taxon>Neopterygii</taxon>
        <taxon>Teleostei</taxon>
        <taxon>Anguilliformes</taxon>
        <taxon>Synaphobranchidae</taxon>
        <taxon>Synaphobranchus</taxon>
    </lineage>
</organism>
<protein>
    <submittedName>
        <fullName evidence="1">Uncharacterized protein</fullName>
    </submittedName>
</protein>
<proteinExistence type="predicted"/>
<gene>
    <name evidence="1" type="ORF">SKAU_G00402530</name>
</gene>
<sequence length="183" mass="20555">METLVFSGPPTSPPVERRATLLLIRCLKRGVGVGKQTYWQGWGSGKRSQICTPKWKALHLEWQHPPYRNGTVSSTVTIADGCNDVELWVSVYLVALTPTGRVETVRFFCVWPASPLPSQRDGPQGSVGLWREDFDTLAPNSRLLSGVAFCPGFVSERDRCLPVSRARLFAMQMRAHVDKQERR</sequence>
<name>A0A9Q1E9D6_SYNKA</name>
<evidence type="ECO:0000313" key="2">
    <source>
        <dbReference type="Proteomes" id="UP001152622"/>
    </source>
</evidence>
<comment type="caution">
    <text evidence="1">The sequence shown here is derived from an EMBL/GenBank/DDBJ whole genome shotgun (WGS) entry which is preliminary data.</text>
</comment>
<keyword evidence="2" id="KW-1185">Reference proteome</keyword>
<evidence type="ECO:0000313" key="1">
    <source>
        <dbReference type="EMBL" id="KAJ8334614.1"/>
    </source>
</evidence>
<dbReference type="AlphaFoldDB" id="A0A9Q1E9D6"/>
<dbReference type="EMBL" id="JAINUF010000021">
    <property type="protein sequence ID" value="KAJ8334614.1"/>
    <property type="molecule type" value="Genomic_DNA"/>
</dbReference>
<reference evidence="1" key="1">
    <citation type="journal article" date="2023" name="Science">
        <title>Genome structures resolve the early diversification of teleost fishes.</title>
        <authorList>
            <person name="Parey E."/>
            <person name="Louis A."/>
            <person name="Montfort J."/>
            <person name="Bouchez O."/>
            <person name="Roques C."/>
            <person name="Iampietro C."/>
            <person name="Lluch J."/>
            <person name="Castinel A."/>
            <person name="Donnadieu C."/>
            <person name="Desvignes T."/>
            <person name="Floi Bucao C."/>
            <person name="Jouanno E."/>
            <person name="Wen M."/>
            <person name="Mejri S."/>
            <person name="Dirks R."/>
            <person name="Jansen H."/>
            <person name="Henkel C."/>
            <person name="Chen W.J."/>
            <person name="Zahm M."/>
            <person name="Cabau C."/>
            <person name="Klopp C."/>
            <person name="Thompson A.W."/>
            <person name="Robinson-Rechavi M."/>
            <person name="Braasch I."/>
            <person name="Lecointre G."/>
            <person name="Bobe J."/>
            <person name="Postlethwait J.H."/>
            <person name="Berthelot C."/>
            <person name="Roest Crollius H."/>
            <person name="Guiguen Y."/>
        </authorList>
    </citation>
    <scope>NUCLEOTIDE SEQUENCE</scope>
    <source>
        <strain evidence="1">WJC10195</strain>
    </source>
</reference>
<accession>A0A9Q1E9D6</accession>